<dbReference type="EMBL" id="OU015584">
    <property type="protein sequence ID" value="CAG5082556.1"/>
    <property type="molecule type" value="Genomic_DNA"/>
</dbReference>
<proteinExistence type="predicted"/>
<dbReference type="Proteomes" id="UP000683507">
    <property type="component" value="Chromosome"/>
</dbReference>
<protein>
    <submittedName>
        <fullName evidence="1">Uncharacterized protein</fullName>
    </submittedName>
</protein>
<sequence length="118" mass="13829">MKPLYVILFLFIGLWSYAQDSIRVEGIDYHVIERYSNGLPKLIGNTIEECSGEGRVLSGNVYRLSKKGGVSSTIEYYYGKKTNRRFIRLKKGLWIEENGFVQYFMGIPYHRFKLRPCF</sequence>
<accession>A0A916NRZ9</accession>
<organism evidence="1 2">
    <name type="scientific">Parvicella tangerina</name>
    <dbReference type="NCBI Taxonomy" id="2829795"/>
    <lineage>
        <taxon>Bacteria</taxon>
        <taxon>Pseudomonadati</taxon>
        <taxon>Bacteroidota</taxon>
        <taxon>Flavobacteriia</taxon>
        <taxon>Flavobacteriales</taxon>
        <taxon>Parvicellaceae</taxon>
        <taxon>Parvicella</taxon>
    </lineage>
</organism>
<reference evidence="1" key="1">
    <citation type="submission" date="2021-04" db="EMBL/GenBank/DDBJ databases">
        <authorList>
            <person name="Rodrigo-Torres L."/>
            <person name="Arahal R. D."/>
            <person name="Lucena T."/>
        </authorList>
    </citation>
    <scope>NUCLEOTIDE SEQUENCE</scope>
    <source>
        <strain evidence="1">AS29M-1</strain>
    </source>
</reference>
<keyword evidence="2" id="KW-1185">Reference proteome</keyword>
<dbReference type="RefSeq" id="WP_258542153.1">
    <property type="nucleotide sequence ID" value="NZ_OU015584.1"/>
</dbReference>
<dbReference type="AlphaFoldDB" id="A0A916NRZ9"/>
<gene>
    <name evidence="1" type="ORF">CRYO30217_01950</name>
</gene>
<dbReference type="KEGG" id="ptan:CRYO30217_01950"/>
<evidence type="ECO:0000313" key="2">
    <source>
        <dbReference type="Proteomes" id="UP000683507"/>
    </source>
</evidence>
<evidence type="ECO:0000313" key="1">
    <source>
        <dbReference type="EMBL" id="CAG5082556.1"/>
    </source>
</evidence>
<name>A0A916NRZ9_9FLAO</name>